<evidence type="ECO:0000313" key="1">
    <source>
        <dbReference type="EMBL" id="KAH7129076.1"/>
    </source>
</evidence>
<name>A0A9P9IQS7_9HYPO</name>
<dbReference type="AlphaFoldDB" id="A0A9P9IQS7"/>
<dbReference type="EMBL" id="JAGMUV010000018">
    <property type="protein sequence ID" value="KAH7129076.1"/>
    <property type="molecule type" value="Genomic_DNA"/>
</dbReference>
<comment type="caution">
    <text evidence="1">The sequence shown here is derived from an EMBL/GenBank/DDBJ whole genome shotgun (WGS) entry which is preliminary data.</text>
</comment>
<reference evidence="1" key="1">
    <citation type="journal article" date="2021" name="Nat. Commun.">
        <title>Genetic determinants of endophytism in the Arabidopsis root mycobiome.</title>
        <authorList>
            <person name="Mesny F."/>
            <person name="Miyauchi S."/>
            <person name="Thiergart T."/>
            <person name="Pickel B."/>
            <person name="Atanasova L."/>
            <person name="Karlsson M."/>
            <person name="Huettel B."/>
            <person name="Barry K.W."/>
            <person name="Haridas S."/>
            <person name="Chen C."/>
            <person name="Bauer D."/>
            <person name="Andreopoulos W."/>
            <person name="Pangilinan J."/>
            <person name="LaButti K."/>
            <person name="Riley R."/>
            <person name="Lipzen A."/>
            <person name="Clum A."/>
            <person name="Drula E."/>
            <person name="Henrissat B."/>
            <person name="Kohler A."/>
            <person name="Grigoriev I.V."/>
            <person name="Martin F.M."/>
            <person name="Hacquard S."/>
        </authorList>
    </citation>
    <scope>NUCLEOTIDE SEQUENCE</scope>
    <source>
        <strain evidence="1">MPI-CAGE-AT-0147</strain>
    </source>
</reference>
<accession>A0A9P9IQS7</accession>
<evidence type="ECO:0000313" key="2">
    <source>
        <dbReference type="Proteomes" id="UP000738349"/>
    </source>
</evidence>
<keyword evidence="2" id="KW-1185">Reference proteome</keyword>
<sequence length="135" mass="15818">MEDLTIVIDPRRKPDKSEARELAIISSASLSTTLVQHLFKRFMWTVVEELPKDCLHQGFISNQQDVEIDGHNKLDPYEFIQSWHWPVLRHRKLTKVVRQMELYGLGRTNDVLLCMIPALRFKDLLPSHTMLKLIP</sequence>
<protein>
    <submittedName>
        <fullName evidence="1">Uncharacterized protein</fullName>
    </submittedName>
</protein>
<dbReference type="Proteomes" id="UP000738349">
    <property type="component" value="Unassembled WGS sequence"/>
</dbReference>
<proteinExistence type="predicted"/>
<organism evidence="1 2">
    <name type="scientific">Dactylonectria macrodidyma</name>
    <dbReference type="NCBI Taxonomy" id="307937"/>
    <lineage>
        <taxon>Eukaryota</taxon>
        <taxon>Fungi</taxon>
        <taxon>Dikarya</taxon>
        <taxon>Ascomycota</taxon>
        <taxon>Pezizomycotina</taxon>
        <taxon>Sordariomycetes</taxon>
        <taxon>Hypocreomycetidae</taxon>
        <taxon>Hypocreales</taxon>
        <taxon>Nectriaceae</taxon>
        <taxon>Dactylonectria</taxon>
    </lineage>
</organism>
<dbReference type="OrthoDB" id="194358at2759"/>
<gene>
    <name evidence="1" type="ORF">EDB81DRAFT_888844</name>
</gene>